<keyword evidence="2" id="KW-1185">Reference proteome</keyword>
<sequence>MVIKAKFLLLFYFFPSLFLSSVLLSFGYQVPKLGTDLERCIDECREVEEEFSGLFACAARCERKYSEWEPETSPRELEQCQQRCVFEESDRREQKQCQRRCEEQVSREREEERHLKQRQRDREREGEYQWEREEREEQPEEREQYQGRKRDPEEEYRQCQQVCRRQEARQQPQCQRRCERQYEDQQRVGRREDENHHHHDPQRRYEQCRKQCERKEKGEQQQQQCKSWCEKQREKEEKRREKEGNSLRENLGEEHQQRNNPYYFHAQRFQYRFKSQEGHMRVLQRFSQKSHLLRGIDNYRLAILEANPSTLVVPHHSDAETILVVVKGRGVITLVSQERRESFNMDRGDVVRIPAGTTFYLINHDNIDRLQVAKLLQPVNTPGQFRQYFAAGGRGTPQSYYKVFSYDILERALNTPSEQLDRLFEGQQRQEGTIRKATQEQLRALSQHVTSPKRRGKDPRGPFNVLSRKPLYHNNFGRFFEATPNDYKQLEEIDSSVNFMEINQGAMMVPHYNSETTTIVLVIEGRGRFEMGCPHISRQDQESQERREQIEEEEEEEEGESSGQLQKISANLSPGDVFIIPAGHPIALIASQNENLQTVGFGINALNNQRNFIAGKINIMNQVEREAMEIAFNVPARLIERIFSNNPKESYFVAGPELAGPEEEQQREEGRNYSGLSILDLAPLF</sequence>
<organism evidence="1 2">
    <name type="scientific">Melia azedarach</name>
    <name type="common">Chinaberry tree</name>
    <dbReference type="NCBI Taxonomy" id="155640"/>
    <lineage>
        <taxon>Eukaryota</taxon>
        <taxon>Viridiplantae</taxon>
        <taxon>Streptophyta</taxon>
        <taxon>Embryophyta</taxon>
        <taxon>Tracheophyta</taxon>
        <taxon>Spermatophyta</taxon>
        <taxon>Magnoliopsida</taxon>
        <taxon>eudicotyledons</taxon>
        <taxon>Gunneridae</taxon>
        <taxon>Pentapetalae</taxon>
        <taxon>rosids</taxon>
        <taxon>malvids</taxon>
        <taxon>Sapindales</taxon>
        <taxon>Meliaceae</taxon>
        <taxon>Melia</taxon>
    </lineage>
</organism>
<protein>
    <submittedName>
        <fullName evidence="1">Vicilin-like protein</fullName>
    </submittedName>
</protein>
<evidence type="ECO:0000313" key="2">
    <source>
        <dbReference type="Proteomes" id="UP001164539"/>
    </source>
</evidence>
<proteinExistence type="predicted"/>
<gene>
    <name evidence="1" type="ORF">OWV82_005994</name>
</gene>
<comment type="caution">
    <text evidence="1">The sequence shown here is derived from an EMBL/GenBank/DDBJ whole genome shotgun (WGS) entry which is preliminary data.</text>
</comment>
<dbReference type="EMBL" id="CM051396">
    <property type="protein sequence ID" value="KAJ4722504.1"/>
    <property type="molecule type" value="Genomic_DNA"/>
</dbReference>
<name>A0ACC1YHM1_MELAZ</name>
<dbReference type="Proteomes" id="UP001164539">
    <property type="component" value="Chromosome 3"/>
</dbReference>
<evidence type="ECO:0000313" key="1">
    <source>
        <dbReference type="EMBL" id="KAJ4722504.1"/>
    </source>
</evidence>
<reference evidence="1 2" key="1">
    <citation type="journal article" date="2023" name="Science">
        <title>Complex scaffold remodeling in plant triterpene biosynthesis.</title>
        <authorList>
            <person name="De La Pena R."/>
            <person name="Hodgson H."/>
            <person name="Liu J.C."/>
            <person name="Stephenson M.J."/>
            <person name="Martin A.C."/>
            <person name="Owen C."/>
            <person name="Harkess A."/>
            <person name="Leebens-Mack J."/>
            <person name="Jimenez L.E."/>
            <person name="Osbourn A."/>
            <person name="Sattely E.S."/>
        </authorList>
    </citation>
    <scope>NUCLEOTIDE SEQUENCE [LARGE SCALE GENOMIC DNA]</scope>
    <source>
        <strain evidence="2">cv. JPN11</strain>
        <tissue evidence="1">Leaf</tissue>
    </source>
</reference>
<accession>A0ACC1YHM1</accession>